<feature type="region of interest" description="Disordered" evidence="6">
    <location>
        <begin position="536"/>
        <end position="559"/>
    </location>
</feature>
<dbReference type="PANTHER" id="PTHR42871:SF1">
    <property type="entry name" value="CITRATE SYNTHASE"/>
    <property type="match status" value="1"/>
</dbReference>
<dbReference type="UniPathway" id="UPA00223">
    <property type="reaction ID" value="UER00717"/>
</dbReference>
<reference evidence="7 8" key="1">
    <citation type="submission" date="2018-03" db="EMBL/GenBank/DDBJ databases">
        <authorList>
            <person name="Fogelqvist J."/>
        </authorList>
    </citation>
    <scope>NUCLEOTIDE SEQUENCE [LARGE SCALE GENOMIC DNA]</scope>
</reference>
<dbReference type="InterPro" id="IPR036969">
    <property type="entry name" value="Citrate_synthase_sf"/>
</dbReference>
<dbReference type="InterPro" id="IPR016142">
    <property type="entry name" value="Citrate_synth-like_lrg_a-sub"/>
</dbReference>
<dbReference type="Gene3D" id="1.10.580.10">
    <property type="entry name" value="Citrate Synthase, domain 1"/>
    <property type="match status" value="1"/>
</dbReference>
<gene>
    <name evidence="7" type="ORF">PLBR_LOCUS5225</name>
</gene>
<dbReference type="Pfam" id="PF00285">
    <property type="entry name" value="Citrate_synt"/>
    <property type="match status" value="1"/>
</dbReference>
<evidence type="ECO:0000256" key="1">
    <source>
        <dbReference type="ARBA" id="ARBA00004751"/>
    </source>
</evidence>
<dbReference type="InterPro" id="IPR010953">
    <property type="entry name" value="Citrate_synthase_typ-I"/>
</dbReference>
<geneLocation type="mitochondrion" evidence="7"/>
<sequence>MPALPLGYGCTPCVARGDQIGGVRTNPGSAAPARVVAPPKNPSADMVDFRAALQKWAVAGCCCFSSCHLGYSLAVASVFGVPFAGLVMAAPPVVDVLLVEKFIRCDATTRLPEKPTHEVARLTLPDGTTAELPILRGTDGPPVIDIRSLYSQTGYFTHDPGFTSTASCLSSITFIDGPAGHLRYRGYDIAELAGKCDFMDVTYLLLYGDLPDAPAKKHHVNLITRHTMVHEKLIHFYHGFKSDAHPMAIVVGVVGALSAFYHDSLDVHNPYHRFSAAYRLIAKMPTIAAMAYKCRLSYAENFLNMMFSVPSEAYELNPVLTKAFETWLILHADHEQNASTSTVRIAGSSLANPYACIASAVTALWGPAHGGANEAVLEMLDEIGTVDRIPMFIARAKDKANNFRLMGFGHRVYQNYDPRAKLMQEMCHAVLRELNITSDPFLELALQLEKTALNDEYFIKRKLFPNVDFYSGVMLRAMGIPRSMFTVLFAVARTVGWISNWKEMIADPHLKIGRPRQLYVGAALREVLPVVSRRGSALPGDAADDSASGTLSKQHSFLK</sequence>
<comment type="similarity">
    <text evidence="2 5">Belongs to the citrate synthase family.</text>
</comment>
<protein>
    <recommendedName>
        <fullName evidence="5">Citrate synthase</fullName>
    </recommendedName>
</protein>
<feature type="compositionally biased region" description="Polar residues" evidence="6">
    <location>
        <begin position="547"/>
        <end position="559"/>
    </location>
</feature>
<dbReference type="GO" id="GO:0046912">
    <property type="term" value="F:acyltransferase activity, acyl groups converted into alkyl on transfer"/>
    <property type="evidence" value="ECO:0007669"/>
    <property type="project" value="InterPro"/>
</dbReference>
<evidence type="ECO:0000313" key="7">
    <source>
        <dbReference type="EMBL" id="SPQ98010.1"/>
    </source>
</evidence>
<dbReference type="CDD" id="cd06114">
    <property type="entry name" value="EcCS_like"/>
    <property type="match status" value="1"/>
</dbReference>
<dbReference type="InterPro" id="IPR019810">
    <property type="entry name" value="Citrate_synthase_AS"/>
</dbReference>
<dbReference type="AlphaFoldDB" id="A0A3P3YDJ8"/>
<dbReference type="GO" id="GO:0005737">
    <property type="term" value="C:cytoplasm"/>
    <property type="evidence" value="ECO:0007669"/>
    <property type="project" value="InterPro"/>
</dbReference>
<keyword evidence="7" id="KW-0496">Mitochondrion</keyword>
<evidence type="ECO:0000313" key="8">
    <source>
        <dbReference type="Proteomes" id="UP000290189"/>
    </source>
</evidence>
<evidence type="ECO:0000256" key="4">
    <source>
        <dbReference type="ARBA" id="ARBA00022679"/>
    </source>
</evidence>
<dbReference type="Gene3D" id="2.20.28.60">
    <property type="match status" value="1"/>
</dbReference>
<evidence type="ECO:0000256" key="6">
    <source>
        <dbReference type="SAM" id="MobiDB-lite"/>
    </source>
</evidence>
<dbReference type="PROSITE" id="PS00480">
    <property type="entry name" value="CITRATE_SYNTHASE"/>
    <property type="match status" value="1"/>
</dbReference>
<name>A0A3P3YDJ8_PLABS</name>
<dbReference type="PRINTS" id="PR00143">
    <property type="entry name" value="CITRTSNTHASE"/>
</dbReference>
<dbReference type="EMBL" id="OVEO01000008">
    <property type="protein sequence ID" value="SPQ98010.1"/>
    <property type="molecule type" value="Genomic_DNA"/>
</dbReference>
<dbReference type="Proteomes" id="UP000290189">
    <property type="component" value="Unassembled WGS sequence"/>
</dbReference>
<dbReference type="NCBIfam" id="NF004126">
    <property type="entry name" value="PRK05614.1"/>
    <property type="match status" value="1"/>
</dbReference>
<dbReference type="FunFam" id="1.10.230.10:FF:000002">
    <property type="entry name" value="Citrate synthase"/>
    <property type="match status" value="1"/>
</dbReference>
<dbReference type="InterPro" id="IPR002020">
    <property type="entry name" value="Citrate_synthase"/>
</dbReference>
<dbReference type="PANTHER" id="PTHR42871">
    <property type="entry name" value="CITRATE SYNTHASE"/>
    <property type="match status" value="1"/>
</dbReference>
<accession>A0A3P3YDJ8</accession>
<dbReference type="GO" id="GO:0006099">
    <property type="term" value="P:tricarboxylic acid cycle"/>
    <property type="evidence" value="ECO:0007669"/>
    <property type="project" value="UniProtKB-UniPathway"/>
</dbReference>
<keyword evidence="4 5" id="KW-0808">Transferase</keyword>
<keyword evidence="3" id="KW-0816">Tricarboxylic acid cycle</keyword>
<dbReference type="NCBIfam" id="TIGR01798">
    <property type="entry name" value="cit_synth_I"/>
    <property type="match status" value="1"/>
</dbReference>
<dbReference type="Gene3D" id="1.10.230.10">
    <property type="entry name" value="Cytochrome P450-Terp, domain 2"/>
    <property type="match status" value="1"/>
</dbReference>
<dbReference type="InterPro" id="IPR016143">
    <property type="entry name" value="Citrate_synth-like_sm_a-sub"/>
</dbReference>
<dbReference type="SUPFAM" id="SSF48256">
    <property type="entry name" value="Citrate synthase"/>
    <property type="match status" value="1"/>
</dbReference>
<evidence type="ECO:0000256" key="2">
    <source>
        <dbReference type="ARBA" id="ARBA00010566"/>
    </source>
</evidence>
<comment type="pathway">
    <text evidence="1">Carbohydrate metabolism; tricarboxylic acid cycle; isocitrate from oxaloacetate: step 1/2.</text>
</comment>
<organism evidence="7 8">
    <name type="scientific">Plasmodiophora brassicae</name>
    <name type="common">Clubroot disease agent</name>
    <dbReference type="NCBI Taxonomy" id="37360"/>
    <lineage>
        <taxon>Eukaryota</taxon>
        <taxon>Sar</taxon>
        <taxon>Rhizaria</taxon>
        <taxon>Endomyxa</taxon>
        <taxon>Phytomyxea</taxon>
        <taxon>Plasmodiophorida</taxon>
        <taxon>Plasmodiophoridae</taxon>
        <taxon>Plasmodiophora</taxon>
    </lineage>
</organism>
<evidence type="ECO:0000256" key="5">
    <source>
        <dbReference type="RuleBase" id="RU000441"/>
    </source>
</evidence>
<proteinExistence type="inferred from homology"/>
<evidence type="ECO:0000256" key="3">
    <source>
        <dbReference type="ARBA" id="ARBA00022532"/>
    </source>
</evidence>